<dbReference type="Gene3D" id="3.40.50.720">
    <property type="entry name" value="NAD(P)-binding Rossmann-like Domain"/>
    <property type="match status" value="1"/>
</dbReference>
<evidence type="ECO:0000313" key="4">
    <source>
        <dbReference type="Proteomes" id="UP001237207"/>
    </source>
</evidence>
<dbReference type="InterPro" id="IPR035985">
    <property type="entry name" value="Ubiquitin-activating_enz"/>
</dbReference>
<dbReference type="Pfam" id="PF00899">
    <property type="entry name" value="ThiF"/>
    <property type="match status" value="1"/>
</dbReference>
<comment type="similarity">
    <text evidence="1">Belongs to the HesA/MoeB/ThiF family.</text>
</comment>
<organism evidence="3 4">
    <name type="scientific">Oikeobacillus pervagus</name>
    <dbReference type="NCBI Taxonomy" id="1325931"/>
    <lineage>
        <taxon>Bacteria</taxon>
        <taxon>Bacillati</taxon>
        <taxon>Bacillota</taxon>
        <taxon>Bacilli</taxon>
        <taxon>Bacillales</taxon>
        <taxon>Bacillaceae</taxon>
        <taxon>Oikeobacillus</taxon>
    </lineage>
</organism>
<sequence>MERYSRQILFPPIGEEGQLQLARKHVLIVGAGALGSSIAEMLVRSGVGKLTMIDRDYVEASNLQRQHLFSEEDAEMRWPKAVAAEKRLSEINSSVEIEAIVGDADAVKLEQLAPTIDLIMDGTDNFETRFVINDISQKYKIPWVYGGCVGSYGMSYTIIPGKTPCLQCLLKNIPMQGMTCDTVGVISPAVQMVTSYQTAEALKILTGHTEEVRPTFVSFDLWRNEHIAIKAGGLKSEDCLSCGSHPQYPFLSYETKTKTAVLCGRNTVQIRPPKGTTYSLQQLALRWKKAGFEVNGNPYLLSVKTDDGHMILFQDGRALIHGTNDEIKAKKIYQSLIG</sequence>
<dbReference type="RefSeq" id="WP_307257306.1">
    <property type="nucleotide sequence ID" value="NZ_JAUSUC010000018.1"/>
</dbReference>
<dbReference type="InterPro" id="IPR045886">
    <property type="entry name" value="ThiF/MoeB/HesA"/>
</dbReference>
<comment type="caution">
    <text evidence="3">The sequence shown here is derived from an EMBL/GenBank/DDBJ whole genome shotgun (WGS) entry which is preliminary data.</text>
</comment>
<dbReference type="GO" id="GO:0008146">
    <property type="term" value="F:sulfotransferase activity"/>
    <property type="evidence" value="ECO:0007669"/>
    <property type="project" value="TreeGrafter"/>
</dbReference>
<evidence type="ECO:0000259" key="2">
    <source>
        <dbReference type="Pfam" id="PF00899"/>
    </source>
</evidence>
<evidence type="ECO:0000313" key="3">
    <source>
        <dbReference type="EMBL" id="MDQ0215310.1"/>
    </source>
</evidence>
<proteinExistence type="inferred from homology"/>
<dbReference type="GO" id="GO:0016779">
    <property type="term" value="F:nucleotidyltransferase activity"/>
    <property type="evidence" value="ECO:0007669"/>
    <property type="project" value="UniProtKB-KW"/>
</dbReference>
<reference evidence="3" key="1">
    <citation type="submission" date="2023-07" db="EMBL/GenBank/DDBJ databases">
        <title>Genomic Encyclopedia of Type Strains, Phase IV (KMG-IV): sequencing the most valuable type-strain genomes for metagenomic binning, comparative biology and taxonomic classification.</title>
        <authorList>
            <person name="Goeker M."/>
        </authorList>
    </citation>
    <scope>NUCLEOTIDE SEQUENCE</scope>
    <source>
        <strain evidence="3">DSM 23947</strain>
    </source>
</reference>
<dbReference type="EMBL" id="JAUSUC010000018">
    <property type="protein sequence ID" value="MDQ0215310.1"/>
    <property type="molecule type" value="Genomic_DNA"/>
</dbReference>
<dbReference type="InterPro" id="IPR000594">
    <property type="entry name" value="ThiF_NAD_FAD-bd"/>
</dbReference>
<accession>A0AAJ1WJ44</accession>
<dbReference type="GO" id="GO:0005829">
    <property type="term" value="C:cytosol"/>
    <property type="evidence" value="ECO:0007669"/>
    <property type="project" value="TreeGrafter"/>
</dbReference>
<gene>
    <name evidence="3" type="ORF">J2S13_001723</name>
</gene>
<keyword evidence="3" id="KW-0808">Transferase</keyword>
<dbReference type="PANTHER" id="PTHR10953">
    <property type="entry name" value="UBIQUITIN-ACTIVATING ENZYME E1"/>
    <property type="match status" value="1"/>
</dbReference>
<protein>
    <submittedName>
        <fullName evidence="3">Adenylyltransferase/sulfurtransferase</fullName>
    </submittedName>
</protein>
<dbReference type="PANTHER" id="PTHR10953:SF102">
    <property type="entry name" value="ADENYLYLTRANSFERASE AND SULFURTRANSFERASE MOCS3"/>
    <property type="match status" value="1"/>
</dbReference>
<keyword evidence="3" id="KW-0548">Nucleotidyltransferase</keyword>
<dbReference type="FunFam" id="3.40.50.720:FF:000080">
    <property type="entry name" value="Thiazole biosynthesis adenylyltransferase ThiF"/>
    <property type="match status" value="1"/>
</dbReference>
<dbReference type="Proteomes" id="UP001237207">
    <property type="component" value="Unassembled WGS sequence"/>
</dbReference>
<keyword evidence="4" id="KW-1185">Reference proteome</keyword>
<name>A0AAJ1WJ44_9BACI</name>
<feature type="domain" description="THIF-type NAD/FAD binding fold" evidence="2">
    <location>
        <begin position="4"/>
        <end position="239"/>
    </location>
</feature>
<dbReference type="AlphaFoldDB" id="A0AAJ1WJ44"/>
<dbReference type="GO" id="GO:0004792">
    <property type="term" value="F:thiosulfate-cyanide sulfurtransferase activity"/>
    <property type="evidence" value="ECO:0007669"/>
    <property type="project" value="TreeGrafter"/>
</dbReference>
<dbReference type="GO" id="GO:0008641">
    <property type="term" value="F:ubiquitin-like modifier activating enzyme activity"/>
    <property type="evidence" value="ECO:0007669"/>
    <property type="project" value="InterPro"/>
</dbReference>
<dbReference type="SUPFAM" id="SSF69572">
    <property type="entry name" value="Activating enzymes of the ubiquitin-like proteins"/>
    <property type="match status" value="1"/>
</dbReference>
<dbReference type="CDD" id="cd00757">
    <property type="entry name" value="ThiF_MoeB_HesA_family"/>
    <property type="match status" value="1"/>
</dbReference>
<evidence type="ECO:0000256" key="1">
    <source>
        <dbReference type="ARBA" id="ARBA00009919"/>
    </source>
</evidence>